<dbReference type="PROSITE" id="PS51387">
    <property type="entry name" value="FAD_PCMH"/>
    <property type="match status" value="1"/>
</dbReference>
<proteinExistence type="predicted"/>
<reference evidence="5 6" key="1">
    <citation type="journal article" date="2012" name="J. Bacteriol.">
        <title>Complete Genome Sequence of Paenibacillus mucilaginosus 3016, a Bacterium Functional as Microbial Fertilizer.</title>
        <authorList>
            <person name="Ma M."/>
            <person name="Wang Z."/>
            <person name="Li L."/>
            <person name="Jiang X."/>
            <person name="Guan D."/>
            <person name="Cao F."/>
            <person name="Chen H."/>
            <person name="Wang X."/>
            <person name="Shen D."/>
            <person name="Du B."/>
            <person name="Li J."/>
        </authorList>
    </citation>
    <scope>NUCLEOTIDE SEQUENCE [LARGE SCALE GENOMIC DNA]</scope>
    <source>
        <strain evidence="5 6">3016</strain>
    </source>
</reference>
<evidence type="ECO:0000256" key="2">
    <source>
        <dbReference type="ARBA" id="ARBA00022827"/>
    </source>
</evidence>
<keyword evidence="3" id="KW-0560">Oxidoreductase</keyword>
<sequence length="316" mass="32922">MNTIQAAGGLLPGLWQPLTVAEAWELKRNLGGAAVFTAGGTLLRTQWEAGTVPLPAQLISLEAVAELQGIRISGGQILAGSQVRLEACRSQKVSGLLAAASRTIGAPSIRRLATLGGNVASGIGDALPALLVKDAVLHWYGDAGYESVELAEWLDARAGGAAEGRLLTGVELQADEAVGEKPDAGERAVGFYRKIMRREAFVPSLAAAALTAVIREDGTLRAVRVAAGGGSSAARRLRGTEQELEGRGVDATLVRKLQTGVQEEWPAFADAFASAEYRRLAAANVLAAGLWELRRPEAEAGRKNVEGGRGTADEAG</sequence>
<keyword evidence="1" id="KW-0285">Flavoprotein</keyword>
<dbReference type="HOGENOM" id="CLU_058050_0_1_9"/>
<dbReference type="GO" id="GO:0016491">
    <property type="term" value="F:oxidoreductase activity"/>
    <property type="evidence" value="ECO:0007669"/>
    <property type="project" value="UniProtKB-KW"/>
</dbReference>
<dbReference type="GO" id="GO:0071949">
    <property type="term" value="F:FAD binding"/>
    <property type="evidence" value="ECO:0007669"/>
    <property type="project" value="InterPro"/>
</dbReference>
<dbReference type="Pfam" id="PF00941">
    <property type="entry name" value="FAD_binding_5"/>
    <property type="match status" value="1"/>
</dbReference>
<dbReference type="PANTHER" id="PTHR42659">
    <property type="entry name" value="XANTHINE DEHYDROGENASE SUBUNIT C-RELATED"/>
    <property type="match status" value="1"/>
</dbReference>
<name>H6NLA0_9BACL</name>
<dbReference type="PANTHER" id="PTHR42659:SF2">
    <property type="entry name" value="XANTHINE DEHYDROGENASE SUBUNIT C-RELATED"/>
    <property type="match status" value="1"/>
</dbReference>
<dbReference type="InterPro" id="IPR002346">
    <property type="entry name" value="Mopterin_DH_FAD-bd"/>
</dbReference>
<dbReference type="RefSeq" id="WP_014370277.1">
    <property type="nucleotide sequence ID" value="NC_016935.1"/>
</dbReference>
<dbReference type="Pfam" id="PF03450">
    <property type="entry name" value="CO_deh_flav_C"/>
    <property type="match status" value="1"/>
</dbReference>
<dbReference type="InterPro" id="IPR036683">
    <property type="entry name" value="CO_DH_flav_C_dom_sf"/>
</dbReference>
<dbReference type="InterPro" id="IPR016166">
    <property type="entry name" value="FAD-bd_PCMH"/>
</dbReference>
<dbReference type="InterPro" id="IPR051312">
    <property type="entry name" value="Diverse_Substr_Oxidored"/>
</dbReference>
<evidence type="ECO:0000256" key="3">
    <source>
        <dbReference type="ARBA" id="ARBA00023002"/>
    </source>
</evidence>
<dbReference type="EMBL" id="CP003235">
    <property type="protein sequence ID" value="AFC30282.1"/>
    <property type="molecule type" value="Genomic_DNA"/>
</dbReference>
<dbReference type="SUPFAM" id="SSF56176">
    <property type="entry name" value="FAD-binding/transporter-associated domain-like"/>
    <property type="match status" value="1"/>
</dbReference>
<dbReference type="Proteomes" id="UP000007523">
    <property type="component" value="Chromosome"/>
</dbReference>
<dbReference type="AlphaFoldDB" id="H6NLA0"/>
<organism evidence="5 6">
    <name type="scientific">Paenibacillus mucilaginosus 3016</name>
    <dbReference type="NCBI Taxonomy" id="1116391"/>
    <lineage>
        <taxon>Bacteria</taxon>
        <taxon>Bacillati</taxon>
        <taxon>Bacillota</taxon>
        <taxon>Bacilli</taxon>
        <taxon>Bacillales</taxon>
        <taxon>Paenibacillaceae</taxon>
        <taxon>Paenibacillus</taxon>
    </lineage>
</organism>
<accession>H6NLA0</accession>
<evidence type="ECO:0000259" key="4">
    <source>
        <dbReference type="PROSITE" id="PS51387"/>
    </source>
</evidence>
<keyword evidence="2" id="KW-0274">FAD</keyword>
<keyword evidence="6" id="KW-1185">Reference proteome</keyword>
<dbReference type="STRING" id="1116391.PM3016_3445"/>
<dbReference type="Gene3D" id="3.30.390.50">
    <property type="entry name" value="CO dehydrogenase flavoprotein, C-terminal domain"/>
    <property type="match status" value="1"/>
</dbReference>
<evidence type="ECO:0000256" key="1">
    <source>
        <dbReference type="ARBA" id="ARBA00022630"/>
    </source>
</evidence>
<dbReference type="KEGG" id="pmq:PM3016_3445"/>
<dbReference type="InterPro" id="IPR016169">
    <property type="entry name" value="FAD-bd_PCMH_sub2"/>
</dbReference>
<feature type="domain" description="FAD-binding PCMH-type" evidence="4">
    <location>
        <begin position="7"/>
        <end position="177"/>
    </location>
</feature>
<dbReference type="SMART" id="SM01092">
    <property type="entry name" value="CO_deh_flav_C"/>
    <property type="match status" value="1"/>
</dbReference>
<gene>
    <name evidence="5" type="ORF">PM3016_3445</name>
</gene>
<protein>
    <submittedName>
        <fullName evidence="5">Molybdopterin dehydrogenase FAD-binding protein</fullName>
    </submittedName>
</protein>
<dbReference type="SUPFAM" id="SSF55447">
    <property type="entry name" value="CO dehydrogenase flavoprotein C-terminal domain-like"/>
    <property type="match status" value="1"/>
</dbReference>
<dbReference type="InterPro" id="IPR036318">
    <property type="entry name" value="FAD-bd_PCMH-like_sf"/>
</dbReference>
<dbReference type="Gene3D" id="3.30.465.10">
    <property type="match status" value="1"/>
</dbReference>
<dbReference type="InterPro" id="IPR005107">
    <property type="entry name" value="CO_DH_flav_C"/>
</dbReference>
<evidence type="ECO:0000313" key="5">
    <source>
        <dbReference type="EMBL" id="AFC30282.1"/>
    </source>
</evidence>
<evidence type="ECO:0000313" key="6">
    <source>
        <dbReference type="Proteomes" id="UP000007523"/>
    </source>
</evidence>